<reference evidence="6 7" key="1">
    <citation type="submission" date="2019-07" db="EMBL/GenBank/DDBJ databases">
        <authorList>
            <person name="Kim J."/>
        </authorList>
    </citation>
    <scope>NUCLEOTIDE SEQUENCE [LARGE SCALE GENOMIC DNA]</scope>
    <source>
        <strain evidence="6 7">JC52</strain>
    </source>
</reference>
<dbReference type="EMBL" id="VNJI01000001">
    <property type="protein sequence ID" value="TVY11837.1"/>
    <property type="molecule type" value="Genomic_DNA"/>
</dbReference>
<dbReference type="InterPro" id="IPR036291">
    <property type="entry name" value="NAD(P)-bd_dom_sf"/>
</dbReference>
<dbReference type="Gene3D" id="3.40.50.720">
    <property type="entry name" value="NAD(P)-binding Rossmann-like Domain"/>
    <property type="match status" value="1"/>
</dbReference>
<proteinExistence type="inferred from homology"/>
<keyword evidence="7" id="KW-1185">Reference proteome</keyword>
<dbReference type="CDD" id="cd05260">
    <property type="entry name" value="GDP_MD_SDR_e"/>
    <property type="match status" value="1"/>
</dbReference>
<protein>
    <recommendedName>
        <fullName evidence="3">GDP-mannose 4,6-dehydratase</fullName>
        <ecNumber evidence="3">4.2.1.47</ecNumber>
    </recommendedName>
</protein>
<evidence type="ECO:0000313" key="6">
    <source>
        <dbReference type="EMBL" id="TVY11837.1"/>
    </source>
</evidence>
<evidence type="ECO:0000256" key="3">
    <source>
        <dbReference type="ARBA" id="ARBA00011989"/>
    </source>
</evidence>
<dbReference type="RefSeq" id="WP_144842419.1">
    <property type="nucleotide sequence ID" value="NZ_VNJI01000001.1"/>
</dbReference>
<accession>A0A559KI75</accession>
<organism evidence="6 7">
    <name type="scientific">Paenibacillus cremeus</name>
    <dbReference type="NCBI Taxonomy" id="2163881"/>
    <lineage>
        <taxon>Bacteria</taxon>
        <taxon>Bacillati</taxon>
        <taxon>Bacillota</taxon>
        <taxon>Bacilli</taxon>
        <taxon>Bacillales</taxon>
        <taxon>Paenibacillaceae</taxon>
        <taxon>Paenibacillus</taxon>
    </lineage>
</organism>
<dbReference type="AlphaFoldDB" id="A0A559KI75"/>
<evidence type="ECO:0000256" key="1">
    <source>
        <dbReference type="ARBA" id="ARBA00001937"/>
    </source>
</evidence>
<comment type="similarity">
    <text evidence="2">Belongs to the NAD(P)-dependent epimerase/dehydratase family. GDP-mannose 4,6-dehydratase subfamily.</text>
</comment>
<dbReference type="PANTHER" id="PTHR43715:SF1">
    <property type="entry name" value="GDP-MANNOSE 4,6 DEHYDRATASE"/>
    <property type="match status" value="1"/>
</dbReference>
<feature type="domain" description="NAD(P)-binding" evidence="5">
    <location>
        <begin position="4"/>
        <end position="306"/>
    </location>
</feature>
<evidence type="ECO:0000313" key="7">
    <source>
        <dbReference type="Proteomes" id="UP000317036"/>
    </source>
</evidence>
<gene>
    <name evidence="6" type="ORF">FPZ49_00650</name>
</gene>
<sequence>MKALITGISGFAGSHMAEYLLQNNVEVAGTIRQGSQMHHLMHLSGLQLVDCDLRDSAAVAAVVESTWPDIIFHLAAQSYVPVSWKSPLETLYNNIAGQLNLFEAIRHLQLPCKLLLACSSEEYGQVAPHEVPIKETHTLRPLSPYAVSKVAQEHLGYQYYKNYGMHVVVARTFNHTGPRGGEHFVLSNFAKQIADIEKGKQPPVLWVGNLQAKRDFTDVRDVVRAYWLALDKAVPGEAYNIASGTCHSIEEMLRILLSFSAVSIEVKPDPSRLRPSDVPMVIGDYTKFHQAAGWKPEIPLQQTLKDLLEYWRTQP</sequence>
<dbReference type="Gene3D" id="3.90.25.10">
    <property type="entry name" value="UDP-galactose 4-epimerase, domain 1"/>
    <property type="match status" value="1"/>
</dbReference>
<dbReference type="GO" id="GO:0008446">
    <property type="term" value="F:GDP-mannose 4,6-dehydratase activity"/>
    <property type="evidence" value="ECO:0007669"/>
    <property type="project" value="UniProtKB-EC"/>
</dbReference>
<dbReference type="Proteomes" id="UP000317036">
    <property type="component" value="Unassembled WGS sequence"/>
</dbReference>
<evidence type="ECO:0000256" key="2">
    <source>
        <dbReference type="ARBA" id="ARBA00009263"/>
    </source>
</evidence>
<dbReference type="InterPro" id="IPR006368">
    <property type="entry name" value="GDP_Man_deHydtase"/>
</dbReference>
<dbReference type="InterPro" id="IPR016040">
    <property type="entry name" value="NAD(P)-bd_dom"/>
</dbReference>
<dbReference type="PANTHER" id="PTHR43715">
    <property type="entry name" value="GDP-MANNOSE 4,6-DEHYDRATASE"/>
    <property type="match status" value="1"/>
</dbReference>
<keyword evidence="4" id="KW-0456">Lyase</keyword>
<dbReference type="GO" id="GO:0042351">
    <property type="term" value="P:'de novo' GDP-L-fucose biosynthetic process"/>
    <property type="evidence" value="ECO:0007669"/>
    <property type="project" value="TreeGrafter"/>
</dbReference>
<evidence type="ECO:0000256" key="4">
    <source>
        <dbReference type="ARBA" id="ARBA00023239"/>
    </source>
</evidence>
<dbReference type="EC" id="4.2.1.47" evidence="3"/>
<evidence type="ECO:0000259" key="5">
    <source>
        <dbReference type="Pfam" id="PF16363"/>
    </source>
</evidence>
<name>A0A559KI75_9BACL</name>
<comment type="cofactor">
    <cofactor evidence="1">
        <name>NADP(+)</name>
        <dbReference type="ChEBI" id="CHEBI:58349"/>
    </cofactor>
</comment>
<dbReference type="SUPFAM" id="SSF51735">
    <property type="entry name" value="NAD(P)-binding Rossmann-fold domains"/>
    <property type="match status" value="1"/>
</dbReference>
<dbReference type="Pfam" id="PF16363">
    <property type="entry name" value="GDP_Man_Dehyd"/>
    <property type="match status" value="1"/>
</dbReference>
<comment type="caution">
    <text evidence="6">The sequence shown here is derived from an EMBL/GenBank/DDBJ whole genome shotgun (WGS) entry which is preliminary data.</text>
</comment>
<dbReference type="OrthoDB" id="9779041at2"/>